<protein>
    <submittedName>
        <fullName evidence="3">Uncharacterized protein</fullName>
    </submittedName>
</protein>
<sequence>MFNRKPTRTIIVDGQSIECSEDSAAAIERLQHQLADTAAVNQRLRADQAAVAEAKDAEIAKLTADLASLQDSRPRPEDIDRLVDERVKRMADSAASVQPASDSRAPNQDPVAQALRDGAGLRNAVQDNGYGEFVASLDYRTRKQEG</sequence>
<dbReference type="RefSeq" id="WP_053841849.1">
    <property type="nucleotide sequence ID" value="NZ_CP076250.1"/>
</dbReference>
<name>A0A0K3A768_9XANT</name>
<dbReference type="AlphaFoldDB" id="A0A0K3A768"/>
<dbReference type="EMBL" id="CXOK01000117">
    <property type="protein sequence ID" value="CTP92369.1"/>
    <property type="molecule type" value="Genomic_DNA"/>
</dbReference>
<accession>A0A0K3A768</accession>
<feature type="compositionally biased region" description="Polar residues" evidence="2">
    <location>
        <begin position="95"/>
        <end position="106"/>
    </location>
</feature>
<dbReference type="Proteomes" id="UP000041247">
    <property type="component" value="Unassembled WGS sequence"/>
</dbReference>
<evidence type="ECO:0000313" key="3">
    <source>
        <dbReference type="EMBL" id="CTP92369.1"/>
    </source>
</evidence>
<evidence type="ECO:0000256" key="2">
    <source>
        <dbReference type="SAM" id="MobiDB-lite"/>
    </source>
</evidence>
<feature type="region of interest" description="Disordered" evidence="2">
    <location>
        <begin position="90"/>
        <end position="111"/>
    </location>
</feature>
<feature type="coiled-coil region" evidence="1">
    <location>
        <begin position="27"/>
        <end position="72"/>
    </location>
</feature>
<gene>
    <name evidence="3" type="ORF">XTPLMG728_3215</name>
</gene>
<organism evidence="3 4">
    <name type="scientific">Xanthomonas graminis pv. poae</name>
    <dbReference type="NCBI Taxonomy" id="227946"/>
    <lineage>
        <taxon>Bacteria</taxon>
        <taxon>Pseudomonadati</taxon>
        <taxon>Pseudomonadota</taxon>
        <taxon>Gammaproteobacteria</taxon>
        <taxon>Lysobacterales</taxon>
        <taxon>Lysobacteraceae</taxon>
        <taxon>Xanthomonas</taxon>
        <taxon>Xanthomonas translucens group</taxon>
        <taxon>Xanthomonas graminis</taxon>
    </lineage>
</organism>
<evidence type="ECO:0000256" key="1">
    <source>
        <dbReference type="SAM" id="Coils"/>
    </source>
</evidence>
<reference evidence="3 4" key="1">
    <citation type="submission" date="2015-07" db="EMBL/GenBank/DDBJ databases">
        <authorList>
            <person name="Noorani M."/>
        </authorList>
    </citation>
    <scope>NUCLEOTIDE SEQUENCE [LARGE SCALE GENOMIC DNA]</scope>
    <source>
        <strain evidence="3">LMG728</strain>
    </source>
</reference>
<proteinExistence type="predicted"/>
<evidence type="ECO:0000313" key="4">
    <source>
        <dbReference type="Proteomes" id="UP000041247"/>
    </source>
</evidence>
<keyword evidence="1" id="KW-0175">Coiled coil</keyword>